<protein>
    <submittedName>
        <fullName evidence="2">Transposase (ISH18)</fullName>
    </submittedName>
</protein>
<proteinExistence type="predicted"/>
<evidence type="ECO:0000313" key="3">
    <source>
        <dbReference type="Proteomes" id="UP000011687"/>
    </source>
</evidence>
<accession>M0JM79</accession>
<dbReference type="EMBL" id="AOLS01000116">
    <property type="protein sequence ID" value="EMA10257.1"/>
    <property type="molecule type" value="Genomic_DNA"/>
</dbReference>
<gene>
    <name evidence="2" type="ORF">C435_20898</name>
</gene>
<dbReference type="PATRIC" id="fig|662475.6.peg.4090"/>
<feature type="domain" description="Transposase IS116/IS110/IS902 C-terminal" evidence="1">
    <location>
        <begin position="6"/>
        <end position="59"/>
    </location>
</feature>
<dbReference type="GO" id="GO:0006313">
    <property type="term" value="P:DNA transposition"/>
    <property type="evidence" value="ECO:0007669"/>
    <property type="project" value="InterPro"/>
</dbReference>
<reference evidence="2 3" key="1">
    <citation type="journal article" date="2014" name="PLoS Genet.">
        <title>Phylogenetically driven sequencing of extremely halophilic archaea reveals strategies for static and dynamic osmo-response.</title>
        <authorList>
            <person name="Becker E.A."/>
            <person name="Seitzer P.M."/>
            <person name="Tritt A."/>
            <person name="Larsen D."/>
            <person name="Krusor M."/>
            <person name="Yao A.I."/>
            <person name="Wu D."/>
            <person name="Madern D."/>
            <person name="Eisen J.A."/>
            <person name="Darling A.E."/>
            <person name="Facciotti M.T."/>
        </authorList>
    </citation>
    <scope>NUCLEOTIDE SEQUENCE [LARGE SCALE GENOMIC DNA]</scope>
    <source>
        <strain evidence="2 3">ATCC 33799</strain>
    </source>
</reference>
<dbReference type="AlphaFoldDB" id="M0JM79"/>
<dbReference type="Proteomes" id="UP000011687">
    <property type="component" value="Unassembled WGS sequence"/>
</dbReference>
<dbReference type="InterPro" id="IPR003346">
    <property type="entry name" value="Transposase_20"/>
</dbReference>
<keyword evidence="3" id="KW-1185">Reference proteome</keyword>
<comment type="caution">
    <text evidence="2">The sequence shown here is derived from an EMBL/GenBank/DDBJ whole genome shotgun (WGS) entry which is preliminary data.</text>
</comment>
<organism evidence="2 3">
    <name type="scientific">Haloarcula marismortui ATCC 33799</name>
    <dbReference type="NCBI Taxonomy" id="662475"/>
    <lineage>
        <taxon>Archaea</taxon>
        <taxon>Methanobacteriati</taxon>
        <taxon>Methanobacteriota</taxon>
        <taxon>Stenosarchaea group</taxon>
        <taxon>Halobacteria</taxon>
        <taxon>Halobacteriales</taxon>
        <taxon>Haloarculaceae</taxon>
        <taxon>Haloarcula</taxon>
    </lineage>
</organism>
<sequence>MLRETQLLMTIPGVSFYSSLLITSEVGEIDRFDEAKQVVSYAGLEPVVRDQETRGRKGRSRSGEVETYAGSSFSMFKQQFTGVIIHTLDGFTLN</sequence>
<evidence type="ECO:0000313" key="2">
    <source>
        <dbReference type="EMBL" id="EMA10257.1"/>
    </source>
</evidence>
<name>M0JM79_9EURY</name>
<dbReference type="GO" id="GO:0003677">
    <property type="term" value="F:DNA binding"/>
    <property type="evidence" value="ECO:0007669"/>
    <property type="project" value="InterPro"/>
</dbReference>
<dbReference type="Pfam" id="PF02371">
    <property type="entry name" value="Transposase_20"/>
    <property type="match status" value="1"/>
</dbReference>
<dbReference type="GO" id="GO:0004803">
    <property type="term" value="F:transposase activity"/>
    <property type="evidence" value="ECO:0007669"/>
    <property type="project" value="InterPro"/>
</dbReference>
<evidence type="ECO:0000259" key="1">
    <source>
        <dbReference type="Pfam" id="PF02371"/>
    </source>
</evidence>